<dbReference type="PROSITE" id="PS50966">
    <property type="entry name" value="ZF_SWIM"/>
    <property type="match status" value="1"/>
</dbReference>
<keyword evidence="1" id="KW-0862">Zinc</keyword>
<reference evidence="4 5" key="1">
    <citation type="journal article" date="2014" name="Int. J. Syst. Evol. Microbiol.">
        <title>Nitrososphaera viennensis gen. nov., sp. nov., an aerobic and mesophilic, ammonia-oxidizing archaeon from soil and a member of the archaeal phylum Thaumarchaeota.</title>
        <authorList>
            <person name="Stieglmeier M."/>
            <person name="Klingl A."/>
            <person name="Alves R.J."/>
            <person name="Rittmann S.K."/>
            <person name="Melcher M."/>
            <person name="Leisch N."/>
            <person name="Schleper C."/>
        </authorList>
    </citation>
    <scope>NUCLEOTIDE SEQUENCE [LARGE SCALE GENOMIC DNA]</scope>
    <source>
        <strain evidence="4">EN76</strain>
    </source>
</reference>
<dbReference type="InterPro" id="IPR036397">
    <property type="entry name" value="RNaseH_sf"/>
</dbReference>
<evidence type="ECO:0000313" key="4">
    <source>
        <dbReference type="EMBL" id="AIC14860.1"/>
    </source>
</evidence>
<name>A0A060HHS0_9ARCH</name>
<dbReference type="STRING" id="926571.NVIE_006560"/>
<dbReference type="InterPro" id="IPR052183">
    <property type="entry name" value="IS_Transposase"/>
</dbReference>
<dbReference type="AlphaFoldDB" id="A0A060HHS0"/>
<dbReference type="RefSeq" id="WP_075053994.1">
    <property type="nucleotide sequence ID" value="NZ_CP007536.1"/>
</dbReference>
<dbReference type="InterPro" id="IPR012337">
    <property type="entry name" value="RNaseH-like_sf"/>
</dbReference>
<dbReference type="GO" id="GO:0008270">
    <property type="term" value="F:zinc ion binding"/>
    <property type="evidence" value="ECO:0007669"/>
    <property type="project" value="UniProtKB-KW"/>
</dbReference>
<sequence length="490" mass="56381">MEPTAHQPDAREMKGLAMAKDVSQKKSDVAIQLLNEMTYKVRSQSDISKWYMVVRTEGAWTCDCPDSTYRHVTCKHIHAVLFSKAFRKKVYEDTLFQTPVNQHIINESNELGKIVCQRCASGNYVKCSVRHTKKAGDIQRYQCKDCGYRFIVNPAFEHAKVTARIISAAIDLYFKGVSLRKIEDHVLQSFNVKVDHSSVANWIRRFNKVVQPYVDSFVPVQVGGVYHVDEMLVHVRKEHNDATMNLNNKENHTFRKFDNHYSWLWNLMDSSTRFWICSKITQKRTGDVARSVFKEMKQRAPLPRAIVHDGLRSYDEAYTRELYTREKPQIQNVRSVGSNEKGLNPKVERLNGTVRDRESVMRGMDTAESAQELMDAMQIHYNFIRGNQAIGGQTPAEAAGINLNLKENKTESLMRQAAIHAKDELVSPVVKGLGIRIHKVTILNEKDCLKVKQKGWLDKKDWVEIHDILRVQGFNWLANGKDSCWLKLIV</sequence>
<dbReference type="HOGENOM" id="CLU_043491_0_0_2"/>
<evidence type="ECO:0000313" key="5">
    <source>
        <dbReference type="Proteomes" id="UP000027093"/>
    </source>
</evidence>
<dbReference type="GO" id="GO:0003676">
    <property type="term" value="F:nucleic acid binding"/>
    <property type="evidence" value="ECO:0007669"/>
    <property type="project" value="InterPro"/>
</dbReference>
<dbReference type="InterPro" id="IPR007527">
    <property type="entry name" value="Znf_SWIM"/>
</dbReference>
<evidence type="ECO:0000256" key="1">
    <source>
        <dbReference type="PROSITE-ProRule" id="PRU00325"/>
    </source>
</evidence>
<accession>A0A060HHS0</accession>
<protein>
    <submittedName>
        <fullName evidence="4">Putative integrase family protein</fullName>
    </submittedName>
</protein>
<dbReference type="PANTHER" id="PTHR35528">
    <property type="entry name" value="BLL1675 PROTEIN"/>
    <property type="match status" value="1"/>
</dbReference>
<dbReference type="GO" id="GO:0015074">
    <property type="term" value="P:DNA integration"/>
    <property type="evidence" value="ECO:0007669"/>
    <property type="project" value="InterPro"/>
</dbReference>
<keyword evidence="1" id="KW-0479">Metal-binding</keyword>
<evidence type="ECO:0000259" key="2">
    <source>
        <dbReference type="PROSITE" id="PS50966"/>
    </source>
</evidence>
<dbReference type="InterPro" id="IPR032874">
    <property type="entry name" value="DDE_dom"/>
</dbReference>
<dbReference type="OrthoDB" id="43045at2157"/>
<dbReference type="Proteomes" id="UP000027093">
    <property type="component" value="Chromosome"/>
</dbReference>
<keyword evidence="5" id="KW-1185">Reference proteome</keyword>
<dbReference type="Pfam" id="PF04434">
    <property type="entry name" value="SWIM"/>
    <property type="match status" value="1"/>
</dbReference>
<gene>
    <name evidence="4" type="ORF">NVIE_006560</name>
</gene>
<dbReference type="Gene3D" id="3.30.420.10">
    <property type="entry name" value="Ribonuclease H-like superfamily/Ribonuclease H"/>
    <property type="match status" value="1"/>
</dbReference>
<organism evidence="4 5">
    <name type="scientific">Nitrososphaera viennensis EN76</name>
    <dbReference type="NCBI Taxonomy" id="926571"/>
    <lineage>
        <taxon>Archaea</taxon>
        <taxon>Nitrososphaerota</taxon>
        <taxon>Nitrososphaeria</taxon>
        <taxon>Nitrososphaerales</taxon>
        <taxon>Nitrososphaeraceae</taxon>
        <taxon>Nitrososphaera</taxon>
    </lineage>
</organism>
<keyword evidence="1" id="KW-0863">Zinc-finger</keyword>
<dbReference type="PANTHER" id="PTHR35528:SF3">
    <property type="entry name" value="BLL1675 PROTEIN"/>
    <property type="match status" value="1"/>
</dbReference>
<dbReference type="KEGG" id="nvn:NVIE_006560"/>
<dbReference type="SUPFAM" id="SSF53098">
    <property type="entry name" value="Ribonuclease H-like"/>
    <property type="match status" value="1"/>
</dbReference>
<feature type="domain" description="Integrase catalytic" evidence="3">
    <location>
        <begin position="215"/>
        <end position="403"/>
    </location>
</feature>
<dbReference type="GeneID" id="74945918"/>
<dbReference type="InterPro" id="IPR001584">
    <property type="entry name" value="Integrase_cat-core"/>
</dbReference>
<dbReference type="EMBL" id="CP007536">
    <property type="protein sequence ID" value="AIC14860.1"/>
    <property type="molecule type" value="Genomic_DNA"/>
</dbReference>
<evidence type="ECO:0000259" key="3">
    <source>
        <dbReference type="PROSITE" id="PS50994"/>
    </source>
</evidence>
<dbReference type="PROSITE" id="PS50994">
    <property type="entry name" value="INTEGRASE"/>
    <property type="match status" value="1"/>
</dbReference>
<feature type="domain" description="SWIM-type" evidence="2">
    <location>
        <begin position="51"/>
        <end position="85"/>
    </location>
</feature>
<dbReference type="Pfam" id="PF13610">
    <property type="entry name" value="DDE_Tnp_IS240"/>
    <property type="match status" value="1"/>
</dbReference>
<proteinExistence type="predicted"/>